<gene>
    <name evidence="3" type="ORF">GTP55_00075</name>
    <name evidence="2" type="ORF">GTP56_20520</name>
</gene>
<proteinExistence type="predicted"/>
<dbReference type="PROSITE" id="PS51257">
    <property type="entry name" value="PROKAR_LIPOPROTEIN"/>
    <property type="match status" value="1"/>
</dbReference>
<organism evidence="2 5">
    <name type="scientific">Duganella margarita</name>
    <dbReference type="NCBI Taxonomy" id="2692170"/>
    <lineage>
        <taxon>Bacteria</taxon>
        <taxon>Pseudomonadati</taxon>
        <taxon>Pseudomonadota</taxon>
        <taxon>Betaproteobacteria</taxon>
        <taxon>Burkholderiales</taxon>
        <taxon>Oxalobacteraceae</taxon>
        <taxon>Telluria group</taxon>
        <taxon>Duganella</taxon>
    </lineage>
</organism>
<evidence type="ECO:0000313" key="4">
    <source>
        <dbReference type="Proteomes" id="UP000466332"/>
    </source>
</evidence>
<dbReference type="Proteomes" id="UP000466332">
    <property type="component" value="Unassembled WGS sequence"/>
</dbReference>
<dbReference type="Proteomes" id="UP000469734">
    <property type="component" value="Unassembled WGS sequence"/>
</dbReference>
<name>A0A7X4H3D8_9BURK</name>
<evidence type="ECO:0000313" key="3">
    <source>
        <dbReference type="EMBL" id="MYN37764.1"/>
    </source>
</evidence>
<dbReference type="EMBL" id="WWCS01000001">
    <property type="protein sequence ID" value="MYN37764.1"/>
    <property type="molecule type" value="Genomic_DNA"/>
</dbReference>
<keyword evidence="1" id="KW-0732">Signal</keyword>
<dbReference type="EMBL" id="WWCR01000025">
    <property type="protein sequence ID" value="MYM74561.1"/>
    <property type="molecule type" value="Genomic_DNA"/>
</dbReference>
<dbReference type="RefSeq" id="WP_161042984.1">
    <property type="nucleotide sequence ID" value="NZ_WWCR01000025.1"/>
</dbReference>
<dbReference type="AlphaFoldDB" id="A0A7X4H3D8"/>
<sequence>MNNIKRVLACLGSLAVLSACTTVTPNNLREVNDSDVKSCKLAGPVYGSDSVFVGLSAGIGTKNAKAKAMNEAVRLKATDVVWSQQGTSMTSEWIGKAYVCK</sequence>
<protein>
    <recommendedName>
        <fullName evidence="6">DUF4156 domain-containing protein</fullName>
    </recommendedName>
</protein>
<evidence type="ECO:0000313" key="2">
    <source>
        <dbReference type="EMBL" id="MYM74561.1"/>
    </source>
</evidence>
<evidence type="ECO:0000256" key="1">
    <source>
        <dbReference type="SAM" id="SignalP"/>
    </source>
</evidence>
<comment type="caution">
    <text evidence="2">The sequence shown here is derived from an EMBL/GenBank/DDBJ whole genome shotgun (WGS) entry which is preliminary data.</text>
</comment>
<accession>A0A7X4H3D8</accession>
<keyword evidence="4" id="KW-1185">Reference proteome</keyword>
<feature type="chain" id="PRO_5031172323" description="DUF4156 domain-containing protein" evidence="1">
    <location>
        <begin position="22"/>
        <end position="101"/>
    </location>
</feature>
<evidence type="ECO:0008006" key="6">
    <source>
        <dbReference type="Google" id="ProtNLM"/>
    </source>
</evidence>
<reference evidence="4 5" key="1">
    <citation type="submission" date="2019-12" db="EMBL/GenBank/DDBJ databases">
        <title>Novel species isolated from a subtropical stream in China.</title>
        <authorList>
            <person name="Lu H."/>
        </authorList>
    </citation>
    <scope>NUCLEOTIDE SEQUENCE [LARGE SCALE GENOMIC DNA]</scope>
    <source>
        <strain evidence="3 4">FT109W</strain>
        <strain evidence="2 5">FT134W</strain>
    </source>
</reference>
<evidence type="ECO:0000313" key="5">
    <source>
        <dbReference type="Proteomes" id="UP000469734"/>
    </source>
</evidence>
<feature type="signal peptide" evidence="1">
    <location>
        <begin position="1"/>
        <end position="21"/>
    </location>
</feature>